<comment type="caution">
    <text evidence="16">The sequence shown here is derived from an EMBL/GenBank/DDBJ whole genome shotgun (WGS) entry which is preliminary data.</text>
</comment>
<protein>
    <recommendedName>
        <fullName evidence="5">diacylglycerol O-acyltransferase</fullName>
        <ecNumber evidence="5">2.3.1.20</ecNumber>
    </recommendedName>
</protein>
<evidence type="ECO:0000256" key="4">
    <source>
        <dbReference type="ARBA" id="ARBA00005420"/>
    </source>
</evidence>
<reference evidence="16 17" key="1">
    <citation type="submission" date="2024-01" db="EMBL/GenBank/DDBJ databases">
        <title>A draft genome for a cacao thread blight-causing isolate of Paramarasmius palmivorus.</title>
        <authorList>
            <person name="Baruah I.K."/>
            <person name="Bukari Y."/>
            <person name="Amoako-Attah I."/>
            <person name="Meinhardt L.W."/>
            <person name="Bailey B.A."/>
            <person name="Cohen S.P."/>
        </authorList>
    </citation>
    <scope>NUCLEOTIDE SEQUENCE [LARGE SCALE GENOMIC DNA]</scope>
    <source>
        <strain evidence="16 17">GH-12</strain>
    </source>
</reference>
<dbReference type="GO" id="GO:0006071">
    <property type="term" value="P:glycerol metabolic process"/>
    <property type="evidence" value="ECO:0007669"/>
    <property type="project" value="UniProtKB-KW"/>
</dbReference>
<dbReference type="EC" id="2.3.1.20" evidence="5"/>
<keyword evidence="9" id="KW-0319">Glycerol metabolism</keyword>
<dbReference type="InterPro" id="IPR007130">
    <property type="entry name" value="DAGAT"/>
</dbReference>
<keyword evidence="17" id="KW-1185">Reference proteome</keyword>
<evidence type="ECO:0000256" key="11">
    <source>
        <dbReference type="ARBA" id="ARBA00022989"/>
    </source>
</evidence>
<proteinExistence type="inferred from homology"/>
<dbReference type="GO" id="GO:0005789">
    <property type="term" value="C:endoplasmic reticulum membrane"/>
    <property type="evidence" value="ECO:0007669"/>
    <property type="project" value="UniProtKB-SubCell"/>
</dbReference>
<dbReference type="CDD" id="cd07987">
    <property type="entry name" value="LPLAT_MGAT-like"/>
    <property type="match status" value="1"/>
</dbReference>
<dbReference type="EMBL" id="JAYKXP010000043">
    <property type="protein sequence ID" value="KAK7038711.1"/>
    <property type="molecule type" value="Genomic_DNA"/>
</dbReference>
<comment type="catalytic activity">
    <reaction evidence="15">
        <text>an acyl-CoA + a 1,2-diacyl-sn-glycerol = a triacyl-sn-glycerol + CoA</text>
        <dbReference type="Rhea" id="RHEA:10868"/>
        <dbReference type="ChEBI" id="CHEBI:17815"/>
        <dbReference type="ChEBI" id="CHEBI:57287"/>
        <dbReference type="ChEBI" id="CHEBI:58342"/>
        <dbReference type="ChEBI" id="CHEBI:64615"/>
        <dbReference type="EC" id="2.3.1.20"/>
    </reaction>
</comment>
<evidence type="ECO:0000256" key="2">
    <source>
        <dbReference type="ARBA" id="ARBA00004771"/>
    </source>
</evidence>
<keyword evidence="7 16" id="KW-0808">Transferase</keyword>
<keyword evidence="6" id="KW-0444">Lipid biosynthesis</keyword>
<evidence type="ECO:0000256" key="6">
    <source>
        <dbReference type="ARBA" id="ARBA00022516"/>
    </source>
</evidence>
<name>A0AAW0CKM6_9AGAR</name>
<comment type="subcellular location">
    <subcellularLocation>
        <location evidence="1">Endoplasmic reticulum membrane</location>
        <topology evidence="1">Multi-pass membrane protein</topology>
    </subcellularLocation>
</comment>
<evidence type="ECO:0000256" key="8">
    <source>
        <dbReference type="ARBA" id="ARBA00022692"/>
    </source>
</evidence>
<evidence type="ECO:0000313" key="16">
    <source>
        <dbReference type="EMBL" id="KAK7038711.1"/>
    </source>
</evidence>
<keyword evidence="10" id="KW-0256">Endoplasmic reticulum</keyword>
<evidence type="ECO:0000256" key="12">
    <source>
        <dbReference type="ARBA" id="ARBA00023098"/>
    </source>
</evidence>
<evidence type="ECO:0000313" key="17">
    <source>
        <dbReference type="Proteomes" id="UP001383192"/>
    </source>
</evidence>
<comment type="similarity">
    <text evidence="4">Belongs to the diacylglycerol acyltransferase family.</text>
</comment>
<gene>
    <name evidence="16" type="primary">DGA1</name>
    <name evidence="16" type="ORF">VNI00_010595</name>
</gene>
<evidence type="ECO:0000256" key="14">
    <source>
        <dbReference type="ARBA" id="ARBA00023315"/>
    </source>
</evidence>
<keyword evidence="11" id="KW-1133">Transmembrane helix</keyword>
<evidence type="ECO:0000256" key="10">
    <source>
        <dbReference type="ARBA" id="ARBA00022824"/>
    </source>
</evidence>
<sequence>MFVLSSGPNDCLWVRFLKEADLPADRPYVFGYHPHGIIGMGAIATFATEATGFSKAFPGIKPHLLTLTSNFKMPFYRDLIMAMGICSVSKKSCSNILKAGPGSAITIVVGGAAESLSARPGTADLTLRKRLGFIKVAIQHGADLVPVFSFGENDASIHVFRSRNPTLLVIYEQMPNEKGTTVYALQKKFQSVFGFTLPLFHGRGLLNCTYPSDVTSSVAPKHMTGSQTTSA</sequence>
<comment type="pathway">
    <text evidence="2">Glycerolipid metabolism; triacylglycerol biosynthesis.</text>
</comment>
<evidence type="ECO:0000256" key="15">
    <source>
        <dbReference type="ARBA" id="ARBA00048109"/>
    </source>
</evidence>
<keyword evidence="13" id="KW-0472">Membrane</keyword>
<dbReference type="GO" id="GO:0019432">
    <property type="term" value="P:triglyceride biosynthetic process"/>
    <property type="evidence" value="ECO:0007669"/>
    <property type="project" value="TreeGrafter"/>
</dbReference>
<evidence type="ECO:0000256" key="5">
    <source>
        <dbReference type="ARBA" id="ARBA00013244"/>
    </source>
</evidence>
<dbReference type="GO" id="GO:0004144">
    <property type="term" value="F:diacylglycerol O-acyltransferase activity"/>
    <property type="evidence" value="ECO:0007669"/>
    <property type="project" value="UniProtKB-EC"/>
</dbReference>
<dbReference type="Proteomes" id="UP001383192">
    <property type="component" value="Unassembled WGS sequence"/>
</dbReference>
<accession>A0AAW0CKM6</accession>
<dbReference type="Pfam" id="PF03982">
    <property type="entry name" value="DAGAT"/>
    <property type="match status" value="1"/>
</dbReference>
<dbReference type="PANTHER" id="PTHR12317:SF0">
    <property type="entry name" value="ACYLTRANSFERASE"/>
    <property type="match status" value="1"/>
</dbReference>
<evidence type="ECO:0000256" key="3">
    <source>
        <dbReference type="ARBA" id="ARBA00005189"/>
    </source>
</evidence>
<organism evidence="16 17">
    <name type="scientific">Paramarasmius palmivorus</name>
    <dbReference type="NCBI Taxonomy" id="297713"/>
    <lineage>
        <taxon>Eukaryota</taxon>
        <taxon>Fungi</taxon>
        <taxon>Dikarya</taxon>
        <taxon>Basidiomycota</taxon>
        <taxon>Agaricomycotina</taxon>
        <taxon>Agaricomycetes</taxon>
        <taxon>Agaricomycetidae</taxon>
        <taxon>Agaricales</taxon>
        <taxon>Marasmiineae</taxon>
        <taxon>Marasmiaceae</taxon>
        <taxon>Paramarasmius</taxon>
    </lineage>
</organism>
<keyword evidence="12" id="KW-0443">Lipid metabolism</keyword>
<evidence type="ECO:0000256" key="13">
    <source>
        <dbReference type="ARBA" id="ARBA00023136"/>
    </source>
</evidence>
<keyword evidence="8" id="KW-0812">Transmembrane</keyword>
<evidence type="ECO:0000256" key="1">
    <source>
        <dbReference type="ARBA" id="ARBA00004477"/>
    </source>
</evidence>
<dbReference type="PANTHER" id="PTHR12317">
    <property type="entry name" value="DIACYLGLYCEROL O-ACYLTRANSFERASE"/>
    <property type="match status" value="1"/>
</dbReference>
<keyword evidence="14 16" id="KW-0012">Acyltransferase</keyword>
<dbReference type="AlphaFoldDB" id="A0AAW0CKM6"/>
<evidence type="ECO:0000256" key="7">
    <source>
        <dbReference type="ARBA" id="ARBA00022679"/>
    </source>
</evidence>
<comment type="pathway">
    <text evidence="3">Lipid metabolism.</text>
</comment>
<evidence type="ECO:0000256" key="9">
    <source>
        <dbReference type="ARBA" id="ARBA00022798"/>
    </source>
</evidence>